<evidence type="ECO:0000256" key="9">
    <source>
        <dbReference type="ARBA" id="ARBA00023224"/>
    </source>
</evidence>
<feature type="transmembrane region" description="Helical" evidence="10">
    <location>
        <begin position="89"/>
        <end position="110"/>
    </location>
</feature>
<dbReference type="EMBL" id="ACPB03020739">
    <property type="status" value="NOT_ANNOTATED_CDS"/>
    <property type="molecule type" value="Genomic_DNA"/>
</dbReference>
<comment type="caution">
    <text evidence="10">Lacks conserved residue(s) required for the propagation of feature annotation.</text>
</comment>
<dbReference type="GO" id="GO:0005549">
    <property type="term" value="F:odorant binding"/>
    <property type="evidence" value="ECO:0007669"/>
    <property type="project" value="InterPro"/>
</dbReference>
<evidence type="ECO:0000256" key="6">
    <source>
        <dbReference type="ARBA" id="ARBA00022989"/>
    </source>
</evidence>
<feature type="transmembrane region" description="Helical" evidence="10">
    <location>
        <begin position="322"/>
        <end position="343"/>
    </location>
</feature>
<evidence type="ECO:0000313" key="12">
    <source>
        <dbReference type="Proteomes" id="UP000015103"/>
    </source>
</evidence>
<feature type="transmembrane region" description="Helical" evidence="10">
    <location>
        <begin position="152"/>
        <end position="170"/>
    </location>
</feature>
<dbReference type="InParanoid" id="T1HAU8"/>
<dbReference type="PANTHER" id="PTHR21137">
    <property type="entry name" value="ODORANT RECEPTOR"/>
    <property type="match status" value="1"/>
</dbReference>
<evidence type="ECO:0000256" key="4">
    <source>
        <dbReference type="ARBA" id="ARBA00022692"/>
    </source>
</evidence>
<dbReference type="InterPro" id="IPR004117">
    <property type="entry name" value="7tm6_olfct_rcpt"/>
</dbReference>
<sequence>MSAYFMQRIRSLLQHYNRYSDEVTEKLIIKEYYHFLKLSLFYPSLKSPITAGIHLLQFIIYVVVLGIQNVLGIISIIKSNPEDFLLVMNIGQFGLLSTLLMLIIIMFNATRYEFCMSHKMIGDGVYTYEGEEVPSDDYLLMTMKYKSIKRKLMITHLCINLSVAPVILLIKPWMDEKYGSENLRTYTNSGFNTILPLAGWYPFDTHQGLYFYLALLEQAFCGYIIIIIVASFVSYYFTSTIQIIIQLERLILSIKNLNERAISLYKKTVLTASTDNFRGCKIFEDDPVFMECLKFCFRQNIQHHQQILRLIRLVNTVWKVPLFLSFLAEGIVLGISAMVVIFGAERPGVALGTLSIAVAELVNITTVCKLAQTITDLNEKLHLITYDIPWYQFSRNLQRSVCIVQEMTCQELCLEGLFNTKANMETYSKTLNAAYSFFTLLHSRSLKKQSYQKG</sequence>
<keyword evidence="5 10" id="KW-0552">Olfaction</keyword>
<dbReference type="Proteomes" id="UP000015103">
    <property type="component" value="Unassembled WGS sequence"/>
</dbReference>
<accession>T1HAU8</accession>
<evidence type="ECO:0000313" key="11">
    <source>
        <dbReference type="EnsemblMetazoa" id="RPRC001154-PA"/>
    </source>
</evidence>
<evidence type="ECO:0000256" key="5">
    <source>
        <dbReference type="ARBA" id="ARBA00022725"/>
    </source>
</evidence>
<evidence type="ECO:0000256" key="8">
    <source>
        <dbReference type="ARBA" id="ARBA00023170"/>
    </source>
</evidence>
<evidence type="ECO:0000256" key="10">
    <source>
        <dbReference type="RuleBase" id="RU351113"/>
    </source>
</evidence>
<dbReference type="GO" id="GO:0007165">
    <property type="term" value="P:signal transduction"/>
    <property type="evidence" value="ECO:0007669"/>
    <property type="project" value="UniProtKB-KW"/>
</dbReference>
<keyword evidence="2" id="KW-1003">Cell membrane</keyword>
<feature type="transmembrane region" description="Helical" evidence="10">
    <location>
        <begin position="209"/>
        <end position="237"/>
    </location>
</feature>
<dbReference type="VEuPathDB" id="VectorBase:RPRC001154"/>
<keyword evidence="3 10" id="KW-0716">Sensory transduction</keyword>
<organism evidence="11 12">
    <name type="scientific">Rhodnius prolixus</name>
    <name type="common">Triatomid bug</name>
    <dbReference type="NCBI Taxonomy" id="13249"/>
    <lineage>
        <taxon>Eukaryota</taxon>
        <taxon>Metazoa</taxon>
        <taxon>Ecdysozoa</taxon>
        <taxon>Arthropoda</taxon>
        <taxon>Hexapoda</taxon>
        <taxon>Insecta</taxon>
        <taxon>Pterygota</taxon>
        <taxon>Neoptera</taxon>
        <taxon>Paraneoptera</taxon>
        <taxon>Hemiptera</taxon>
        <taxon>Heteroptera</taxon>
        <taxon>Panheteroptera</taxon>
        <taxon>Cimicomorpha</taxon>
        <taxon>Reduviidae</taxon>
        <taxon>Triatominae</taxon>
        <taxon>Rhodnius</taxon>
    </lineage>
</organism>
<dbReference type="STRING" id="13249.T1HAU8"/>
<keyword evidence="4 10" id="KW-0812">Transmembrane</keyword>
<dbReference type="HOGENOM" id="CLU_047177_0_0_1"/>
<keyword evidence="8 10" id="KW-0675">Receptor</keyword>
<dbReference type="AlphaFoldDB" id="T1HAU8"/>
<dbReference type="GO" id="GO:0004984">
    <property type="term" value="F:olfactory receptor activity"/>
    <property type="evidence" value="ECO:0007669"/>
    <property type="project" value="InterPro"/>
</dbReference>
<evidence type="ECO:0000256" key="1">
    <source>
        <dbReference type="ARBA" id="ARBA00004651"/>
    </source>
</evidence>
<evidence type="ECO:0000256" key="3">
    <source>
        <dbReference type="ARBA" id="ARBA00022606"/>
    </source>
</evidence>
<dbReference type="FunCoup" id="T1HAU8">
    <property type="interactions" value="29"/>
</dbReference>
<keyword evidence="7 10" id="KW-0472">Membrane</keyword>
<dbReference type="Pfam" id="PF02949">
    <property type="entry name" value="7tm_6"/>
    <property type="match status" value="1"/>
</dbReference>
<keyword evidence="6 10" id="KW-1133">Transmembrane helix</keyword>
<dbReference type="GO" id="GO:0005886">
    <property type="term" value="C:plasma membrane"/>
    <property type="evidence" value="ECO:0007669"/>
    <property type="project" value="UniProtKB-SubCell"/>
</dbReference>
<feature type="transmembrane region" description="Helical" evidence="10">
    <location>
        <begin position="55"/>
        <end position="77"/>
    </location>
</feature>
<proteinExistence type="inferred from homology"/>
<comment type="similarity">
    <text evidence="10">Belongs to the insect chemoreceptor superfamily. Heteromeric odorant receptor channel (TC 1.A.69) family.</text>
</comment>
<keyword evidence="12" id="KW-1185">Reference proteome</keyword>
<evidence type="ECO:0000256" key="2">
    <source>
        <dbReference type="ARBA" id="ARBA00022475"/>
    </source>
</evidence>
<dbReference type="EnsemblMetazoa" id="RPRC001154-RA">
    <property type="protein sequence ID" value="RPRC001154-PA"/>
    <property type="gene ID" value="RPRC001154"/>
</dbReference>
<protein>
    <recommendedName>
        <fullName evidence="10">Odorant receptor</fullName>
    </recommendedName>
</protein>
<keyword evidence="9 10" id="KW-0807">Transducer</keyword>
<evidence type="ECO:0000256" key="7">
    <source>
        <dbReference type="ARBA" id="ARBA00023136"/>
    </source>
</evidence>
<name>T1HAU8_RHOPR</name>
<dbReference type="PANTHER" id="PTHR21137:SF35">
    <property type="entry name" value="ODORANT RECEPTOR 19A-RELATED"/>
    <property type="match status" value="1"/>
</dbReference>
<reference evidence="11" key="1">
    <citation type="submission" date="2015-05" db="UniProtKB">
        <authorList>
            <consortium name="EnsemblMetazoa"/>
        </authorList>
    </citation>
    <scope>IDENTIFICATION</scope>
</reference>
<comment type="subcellular location">
    <subcellularLocation>
        <location evidence="1 10">Cell membrane</location>
        <topology evidence="1 10">Multi-pass membrane protein</topology>
    </subcellularLocation>
</comment>